<accession>E3UKD0</accession>
<feature type="disulfide bond" evidence="9">
    <location>
        <begin position="53"/>
        <end position="77"/>
    </location>
</feature>
<evidence type="ECO:0000256" key="9">
    <source>
        <dbReference type="PROSITE-ProRule" id="PRU00090"/>
    </source>
</evidence>
<proteinExistence type="evidence at transcript level"/>
<dbReference type="Gene3D" id="1.10.2000.10">
    <property type="entry name" value="Frizzled cysteine-rich domain"/>
    <property type="match status" value="1"/>
</dbReference>
<evidence type="ECO:0000256" key="8">
    <source>
        <dbReference type="ARBA" id="ARBA00023170"/>
    </source>
</evidence>
<feature type="transmembrane region" description="Helical" evidence="11">
    <location>
        <begin position="397"/>
        <end position="414"/>
    </location>
</feature>
<keyword evidence="3" id="KW-0217">Developmental protein</keyword>
<dbReference type="GO" id="GO:0035567">
    <property type="term" value="P:non-canonical Wnt signaling pathway"/>
    <property type="evidence" value="ECO:0007669"/>
    <property type="project" value="TreeGrafter"/>
</dbReference>
<dbReference type="PROSITE" id="PS50261">
    <property type="entry name" value="G_PROTEIN_RECEP_F2_4"/>
    <property type="match status" value="1"/>
</dbReference>
<dbReference type="InterPro" id="IPR015526">
    <property type="entry name" value="Frizzled/SFRP"/>
</dbReference>
<feature type="transmembrane region" description="Helical" evidence="11">
    <location>
        <begin position="279"/>
        <end position="296"/>
    </location>
</feature>
<dbReference type="EMBL" id="HM448820">
    <property type="protein sequence ID" value="ADO34162.1"/>
    <property type="molecule type" value="mRNA"/>
</dbReference>
<dbReference type="PROSITE" id="PS50038">
    <property type="entry name" value="FZ"/>
    <property type="match status" value="1"/>
</dbReference>
<feature type="compositionally biased region" description="Polar residues" evidence="10">
    <location>
        <begin position="118"/>
        <end position="128"/>
    </location>
</feature>
<keyword evidence="7 9" id="KW-1015">Disulfide bond</keyword>
<feature type="transmembrane region" description="Helical" evidence="11">
    <location>
        <begin position="354"/>
        <end position="376"/>
    </location>
</feature>
<feature type="transmembrane region" description="Helical" evidence="11">
    <location>
        <begin position="214"/>
        <end position="235"/>
    </location>
</feature>
<dbReference type="GO" id="GO:0017147">
    <property type="term" value="F:Wnt-protein binding"/>
    <property type="evidence" value="ECO:0007669"/>
    <property type="project" value="TreeGrafter"/>
</dbReference>
<dbReference type="InterPro" id="IPR036790">
    <property type="entry name" value="Frizzled_dom_sf"/>
</dbReference>
<dbReference type="GO" id="GO:0042813">
    <property type="term" value="F:Wnt receptor activity"/>
    <property type="evidence" value="ECO:0007669"/>
    <property type="project" value="TreeGrafter"/>
</dbReference>
<evidence type="ECO:0000256" key="7">
    <source>
        <dbReference type="ARBA" id="ARBA00023157"/>
    </source>
</evidence>
<feature type="region of interest" description="Disordered" evidence="10">
    <location>
        <begin position="105"/>
        <end position="128"/>
    </location>
</feature>
<feature type="transmembrane region" description="Helical" evidence="11">
    <location>
        <begin position="308"/>
        <end position="330"/>
    </location>
</feature>
<dbReference type="PANTHER" id="PTHR11309">
    <property type="entry name" value="FRIZZLED"/>
    <property type="match status" value="1"/>
</dbReference>
<organism evidence="14">
    <name type="scientific">Mnemiopsis leidyi</name>
    <name type="common">Sea walnut</name>
    <name type="synonym">Warty comb jellyfish</name>
    <dbReference type="NCBI Taxonomy" id="27923"/>
    <lineage>
        <taxon>Eukaryota</taxon>
        <taxon>Metazoa</taxon>
        <taxon>Ctenophora</taxon>
        <taxon>Tentaculata</taxon>
        <taxon>Lobata</taxon>
        <taxon>Bolinopsidae</taxon>
        <taxon>Mnemiopsis</taxon>
    </lineage>
</organism>
<sequence>MRTTTLAFFKSQMHYEDLATSECHPFVDLLICSTLFPACTSGYDITLPCYDFCEEVKASCIPFIKKARITWPFYFDCINLPRKKRGRFCIDEKFTVADLEKIKAPKPPNHLGDGKTDPPNSSEDLNSTSTPWAGIYSNDREVHQWGLELVTTPPARRKDLQDYEDCTEPILFSVSEQNTTRVWIMAWSSIALSLSFVMLFVVTSHGKVNKPENIIVIICFCFRFQAAGFLLSVMVPESPFKCSIPEKPGDPIYLKLNSPSPTCYLSFTATYFSGLAANLWWVTLNLLWFLMLGMNWSSSGSIFKVFRYLHLVIGGLAGGLTITVLTVGAVEGEGLSGGCVAGGVHPENLATYDLTPNCVLLCIGGVVLLCGTYTLVKISRIEGYTLTHDIPVQRLKNTAIFSYFYLLISLVKILCQFYELAYRSEWYRNCDPNSRTDFANLEVNNLTDSPGGFSFANHTFSNSTSGSLETDSPCGPEVRIFIAKYTCYLLLPILVSVHLKNTVSILDIIKRLVPLAKGYTHRPADETKV</sequence>
<dbReference type="SMART" id="SM01330">
    <property type="entry name" value="Frizzled"/>
    <property type="match status" value="1"/>
</dbReference>
<feature type="domain" description="FZ" evidence="12">
    <location>
        <begin position="1"/>
        <end position="92"/>
    </location>
</feature>
<gene>
    <name evidence="14" type="primary">FzdB</name>
</gene>
<dbReference type="InterPro" id="IPR047105">
    <property type="entry name" value="Frizzled-4/Mom-5_7TM"/>
</dbReference>
<dbReference type="Pfam" id="PF01392">
    <property type="entry name" value="Fz"/>
    <property type="match status" value="1"/>
</dbReference>
<dbReference type="Pfam" id="PF01534">
    <property type="entry name" value="Frizzled"/>
    <property type="match status" value="1"/>
</dbReference>
<dbReference type="InterPro" id="IPR000539">
    <property type="entry name" value="Frizzled/Smoothened_7TM"/>
</dbReference>
<dbReference type="PRINTS" id="PR00489">
    <property type="entry name" value="FRIZZLED"/>
</dbReference>
<comment type="similarity">
    <text evidence="2">Belongs to the G-protein coupled receptor Fz/Smo family.</text>
</comment>
<feature type="domain" description="G-protein coupled receptors family 2 profile 2" evidence="13">
    <location>
        <begin position="178"/>
        <end position="462"/>
    </location>
</feature>
<dbReference type="HOGENOM" id="CLU_007873_2_1_1"/>
<evidence type="ECO:0000259" key="13">
    <source>
        <dbReference type="PROSITE" id="PS50261"/>
    </source>
</evidence>
<dbReference type="AlphaFoldDB" id="E3UKD0"/>
<dbReference type="CDD" id="cd13951">
    <property type="entry name" value="7tmF_Frizzled_SMO"/>
    <property type="match status" value="1"/>
</dbReference>
<dbReference type="Gene3D" id="1.20.1070.10">
    <property type="entry name" value="Rhodopsin 7-helix transmembrane proteins"/>
    <property type="match status" value="1"/>
</dbReference>
<evidence type="ECO:0000256" key="2">
    <source>
        <dbReference type="ARBA" id="ARBA00008077"/>
    </source>
</evidence>
<evidence type="ECO:0000256" key="3">
    <source>
        <dbReference type="ARBA" id="ARBA00022473"/>
    </source>
</evidence>
<evidence type="ECO:0000256" key="11">
    <source>
        <dbReference type="SAM" id="Phobius"/>
    </source>
</evidence>
<dbReference type="GO" id="GO:0060070">
    <property type="term" value="P:canonical Wnt signaling pathway"/>
    <property type="evidence" value="ECO:0007669"/>
    <property type="project" value="TreeGrafter"/>
</dbReference>
<name>E3UKD0_MNELE</name>
<evidence type="ECO:0000256" key="4">
    <source>
        <dbReference type="ARBA" id="ARBA00022692"/>
    </source>
</evidence>
<evidence type="ECO:0000256" key="5">
    <source>
        <dbReference type="ARBA" id="ARBA00022989"/>
    </source>
</evidence>
<dbReference type="InterPro" id="IPR017981">
    <property type="entry name" value="GPCR_2-like_7TM"/>
</dbReference>
<feature type="transmembrane region" description="Helical" evidence="11">
    <location>
        <begin position="182"/>
        <end position="202"/>
    </location>
</feature>
<comment type="subcellular location">
    <subcellularLocation>
        <location evidence="1">Membrane</location>
        <topology evidence="1">Multi-pass membrane protein</topology>
    </subcellularLocation>
</comment>
<dbReference type="InterPro" id="IPR020067">
    <property type="entry name" value="Frizzled_dom"/>
</dbReference>
<evidence type="ECO:0000313" key="14">
    <source>
        <dbReference type="EMBL" id="ADO34162.1"/>
    </source>
</evidence>
<dbReference type="GO" id="GO:0005886">
    <property type="term" value="C:plasma membrane"/>
    <property type="evidence" value="ECO:0007669"/>
    <property type="project" value="TreeGrafter"/>
</dbReference>
<evidence type="ECO:0000256" key="6">
    <source>
        <dbReference type="ARBA" id="ARBA00023136"/>
    </source>
</evidence>
<evidence type="ECO:0000256" key="10">
    <source>
        <dbReference type="SAM" id="MobiDB-lite"/>
    </source>
</evidence>
<evidence type="ECO:0000259" key="12">
    <source>
        <dbReference type="PROSITE" id="PS50038"/>
    </source>
</evidence>
<keyword evidence="6 11" id="KW-0472">Membrane</keyword>
<dbReference type="SUPFAM" id="SSF63501">
    <property type="entry name" value="Frizzled cysteine-rich domain"/>
    <property type="match status" value="1"/>
</dbReference>
<protein>
    <submittedName>
        <fullName evidence="14">Frizzled</fullName>
    </submittedName>
</protein>
<keyword evidence="4 11" id="KW-0812">Transmembrane</keyword>
<keyword evidence="8" id="KW-0675">Receptor</keyword>
<evidence type="ECO:0000256" key="1">
    <source>
        <dbReference type="ARBA" id="ARBA00004141"/>
    </source>
</evidence>
<dbReference type="CDD" id="cd07066">
    <property type="entry name" value="CRD_FZ"/>
    <property type="match status" value="1"/>
</dbReference>
<comment type="caution">
    <text evidence="9">Lacks conserved residue(s) required for the propagation of feature annotation.</text>
</comment>
<reference evidence="14" key="1">
    <citation type="submission" date="2010-06" db="EMBL/GenBank/DDBJ databases">
        <title>Genomic insights into Wnt signalling in an early diverging metazoan, the ctenophore Mnemiopsis leidyi.</title>
        <authorList>
            <person name="Pang K."/>
            <person name="Ryan J.F."/>
            <person name="Mullikin J.C."/>
            <person name="Baxevanis A.D."/>
            <person name="Martindale M.Q."/>
        </authorList>
    </citation>
    <scope>NUCLEOTIDE SEQUENCE</scope>
</reference>
<keyword evidence="5 11" id="KW-1133">Transmembrane helix</keyword>